<proteinExistence type="predicted"/>
<evidence type="ECO:0000313" key="3">
    <source>
        <dbReference type="EMBL" id="PIR74118.1"/>
    </source>
</evidence>
<name>A0A2H0TPN0_9BACT</name>
<dbReference type="EMBL" id="PFCB01000029">
    <property type="protein sequence ID" value="PIR74118.1"/>
    <property type="molecule type" value="Genomic_DNA"/>
</dbReference>
<protein>
    <submittedName>
        <fullName evidence="3">Uncharacterized protein</fullName>
    </submittedName>
</protein>
<comment type="caution">
    <text evidence="3">The sequence shown here is derived from an EMBL/GenBank/DDBJ whole genome shotgun (WGS) entry which is preliminary data.</text>
</comment>
<keyword evidence="1" id="KW-0812">Transmembrane</keyword>
<evidence type="ECO:0000313" key="4">
    <source>
        <dbReference type="Proteomes" id="UP000230154"/>
    </source>
</evidence>
<reference evidence="4" key="1">
    <citation type="submission" date="2017-09" db="EMBL/GenBank/DDBJ databases">
        <title>Depth-based differentiation of microbial function through sediment-hosted aquifers and enrichment of novel symbionts in the deep terrestrial subsurface.</title>
        <authorList>
            <person name="Probst A.J."/>
            <person name="Ladd B."/>
            <person name="Jarett J.K."/>
            <person name="Geller-Mcgrath D.E."/>
            <person name="Sieber C.M.K."/>
            <person name="Emerson J.B."/>
            <person name="Anantharaman K."/>
            <person name="Thomas B.C."/>
            <person name="Malmstrom R."/>
            <person name="Stieglmeier M."/>
            <person name="Klingl A."/>
            <person name="Woyke T."/>
            <person name="Ryan C.M."/>
            <person name="Banfield J.F."/>
        </authorList>
    </citation>
    <scope>NUCLEOTIDE SEQUENCE [LARGE SCALE GENOMIC DNA]</scope>
</reference>
<keyword evidence="1" id="KW-1133">Transmembrane helix</keyword>
<organism evidence="3 4">
    <name type="scientific">Candidatus Magasanikbacteria bacterium CG10_big_fil_rev_8_21_14_0_10_47_10</name>
    <dbReference type="NCBI Taxonomy" id="1974652"/>
    <lineage>
        <taxon>Bacteria</taxon>
        <taxon>Candidatus Magasanikiibacteriota</taxon>
    </lineage>
</organism>
<sequence>MKKLLLSLAVALLIVPASVHAIDLGGSIVRNAATQAGYSADTNETTAAAIIGDVIRVALSFVGVLFLVLMVYAGFLWMNARGEESQIQKAQDIIRAAIIGLIITVGAYSITQFIVPKILERTSGQVPSAQNQPQGQSPVARCQEAWDNCRTGCNNINANPQPGEIAGCIDRCDRELVNCAP</sequence>
<evidence type="ECO:0000256" key="1">
    <source>
        <dbReference type="SAM" id="Phobius"/>
    </source>
</evidence>
<accession>A0A2H0TPN0</accession>
<feature type="chain" id="PRO_5013870412" evidence="2">
    <location>
        <begin position="22"/>
        <end position="181"/>
    </location>
</feature>
<feature type="transmembrane region" description="Helical" evidence="1">
    <location>
        <begin position="45"/>
        <end position="72"/>
    </location>
</feature>
<keyword evidence="1" id="KW-0472">Membrane</keyword>
<dbReference type="Proteomes" id="UP000230154">
    <property type="component" value="Unassembled WGS sequence"/>
</dbReference>
<evidence type="ECO:0000256" key="2">
    <source>
        <dbReference type="SAM" id="SignalP"/>
    </source>
</evidence>
<dbReference type="AlphaFoldDB" id="A0A2H0TPN0"/>
<keyword evidence="2" id="KW-0732">Signal</keyword>
<feature type="signal peptide" evidence="2">
    <location>
        <begin position="1"/>
        <end position="21"/>
    </location>
</feature>
<gene>
    <name evidence="3" type="ORF">COU35_04135</name>
</gene>
<feature type="transmembrane region" description="Helical" evidence="1">
    <location>
        <begin position="93"/>
        <end position="115"/>
    </location>
</feature>